<evidence type="ECO:0000256" key="1">
    <source>
        <dbReference type="SAM" id="MobiDB-lite"/>
    </source>
</evidence>
<sequence>MILDEESEEGSTAESSESEIDDSPSKRHNQKAKHIDYAYRKGKGKNTALDIESEDGQSSEVEDNEPSLENFKLPSETQRRNAKQKNTKHSSHAKYSTNHRVAKGRDSPLYADIKSSFSHADRPTIQRKRGVKRDRNPYEFEDESTEESADESSGAEMDASSSRASHSRIKGKRLEKPGRLSGASDNDSDIDEEVGRRAARAFSKANPVKNKYQTGNCKKLDKSNDLAVFRVKDLARQAVDGPTLSGDAPKVKAKSQNWNRKKIGKANDLTGGATGGSTLGGDALETDGRTARSTKHGSGDSMDEEDEEPEEPEIGHV</sequence>
<dbReference type="GeneID" id="81462873"/>
<feature type="compositionally biased region" description="Acidic residues" evidence="1">
    <location>
        <begin position="139"/>
        <end position="150"/>
    </location>
</feature>
<keyword evidence="3" id="KW-1185">Reference proteome</keyword>
<feature type="compositionally biased region" description="Low complexity" evidence="1">
    <location>
        <begin position="151"/>
        <end position="162"/>
    </location>
</feature>
<feature type="compositionally biased region" description="Acidic residues" evidence="1">
    <location>
        <begin position="51"/>
        <end position="66"/>
    </location>
</feature>
<dbReference type="OrthoDB" id="4367887at2759"/>
<reference evidence="2" key="2">
    <citation type="journal article" date="2023" name="IMA Fungus">
        <title>Comparative genomic study of the Penicillium genus elucidates a diverse pangenome and 15 lateral gene transfer events.</title>
        <authorList>
            <person name="Petersen C."/>
            <person name="Sorensen T."/>
            <person name="Nielsen M.R."/>
            <person name="Sondergaard T.E."/>
            <person name="Sorensen J.L."/>
            <person name="Fitzpatrick D.A."/>
            <person name="Frisvad J.C."/>
            <person name="Nielsen K.L."/>
        </authorList>
    </citation>
    <scope>NUCLEOTIDE SEQUENCE</scope>
    <source>
        <strain evidence="2">IBT 3081</strain>
    </source>
</reference>
<dbReference type="AlphaFoldDB" id="A0A9W9SB69"/>
<feature type="compositionally biased region" description="Acidic residues" evidence="1">
    <location>
        <begin position="1"/>
        <end position="22"/>
    </location>
</feature>
<evidence type="ECO:0000313" key="2">
    <source>
        <dbReference type="EMBL" id="KAJ5373954.1"/>
    </source>
</evidence>
<accession>A0A9W9SB69</accession>
<proteinExistence type="predicted"/>
<dbReference type="RefSeq" id="XP_056579940.1">
    <property type="nucleotide sequence ID" value="XM_056723690.1"/>
</dbReference>
<evidence type="ECO:0000313" key="3">
    <source>
        <dbReference type="Proteomes" id="UP001147752"/>
    </source>
</evidence>
<gene>
    <name evidence="2" type="ORF">N7517_005960</name>
</gene>
<reference evidence="2" key="1">
    <citation type="submission" date="2022-12" db="EMBL/GenBank/DDBJ databases">
        <authorList>
            <person name="Petersen C."/>
        </authorList>
    </citation>
    <scope>NUCLEOTIDE SEQUENCE</scope>
    <source>
        <strain evidence="2">IBT 3081</strain>
    </source>
</reference>
<feature type="region of interest" description="Disordered" evidence="1">
    <location>
        <begin position="1"/>
        <end position="216"/>
    </location>
</feature>
<feature type="compositionally biased region" description="Basic residues" evidence="1">
    <location>
        <begin position="80"/>
        <end position="92"/>
    </location>
</feature>
<feature type="compositionally biased region" description="Acidic residues" evidence="1">
    <location>
        <begin position="301"/>
        <end position="317"/>
    </location>
</feature>
<comment type="caution">
    <text evidence="2">The sequence shown here is derived from an EMBL/GenBank/DDBJ whole genome shotgun (WGS) entry which is preliminary data.</text>
</comment>
<dbReference type="Proteomes" id="UP001147752">
    <property type="component" value="Unassembled WGS sequence"/>
</dbReference>
<dbReference type="EMBL" id="JAPZBT010000002">
    <property type="protein sequence ID" value="KAJ5373954.1"/>
    <property type="molecule type" value="Genomic_DNA"/>
</dbReference>
<organism evidence="2 3">
    <name type="scientific">Penicillium concentricum</name>
    <dbReference type="NCBI Taxonomy" id="293559"/>
    <lineage>
        <taxon>Eukaryota</taxon>
        <taxon>Fungi</taxon>
        <taxon>Dikarya</taxon>
        <taxon>Ascomycota</taxon>
        <taxon>Pezizomycotina</taxon>
        <taxon>Eurotiomycetes</taxon>
        <taxon>Eurotiomycetidae</taxon>
        <taxon>Eurotiales</taxon>
        <taxon>Aspergillaceae</taxon>
        <taxon>Penicillium</taxon>
    </lineage>
</organism>
<protein>
    <submittedName>
        <fullName evidence="2">Uncharacterized protein</fullName>
    </submittedName>
</protein>
<name>A0A9W9SB69_9EURO</name>
<feature type="region of interest" description="Disordered" evidence="1">
    <location>
        <begin position="238"/>
        <end position="317"/>
    </location>
</feature>